<dbReference type="PANTHER" id="PTHR48006">
    <property type="entry name" value="LEUCINE-RICH REPEAT-CONTAINING PROTEIN DDB_G0281931-RELATED"/>
    <property type="match status" value="1"/>
</dbReference>
<feature type="chain" id="PRO_5012746170" evidence="3">
    <location>
        <begin position="16"/>
        <end position="448"/>
    </location>
</feature>
<evidence type="ECO:0000256" key="2">
    <source>
        <dbReference type="SAM" id="Phobius"/>
    </source>
</evidence>
<keyword evidence="5" id="KW-0418">Kinase</keyword>
<feature type="domain" description="Protein kinase" evidence="4">
    <location>
        <begin position="161"/>
        <end position="448"/>
    </location>
</feature>
<dbReference type="PROSITE" id="PS50011">
    <property type="entry name" value="PROTEIN_KINASE_DOM"/>
    <property type="match status" value="1"/>
</dbReference>
<dbReference type="Gene3D" id="1.10.510.10">
    <property type="entry name" value="Transferase(Phosphotransferase) domain 1"/>
    <property type="match status" value="1"/>
</dbReference>
<feature type="region of interest" description="Disordered" evidence="1">
    <location>
        <begin position="188"/>
        <end position="210"/>
    </location>
</feature>
<gene>
    <name evidence="5" type="primary">CRN_0</name>
    <name evidence="5" type="ORF">g.21056</name>
</gene>
<dbReference type="InterPro" id="IPR000719">
    <property type="entry name" value="Prot_kinase_dom"/>
</dbReference>
<organism evidence="5">
    <name type="scientific">Anthurium amnicola</name>
    <dbReference type="NCBI Taxonomy" id="1678845"/>
    <lineage>
        <taxon>Eukaryota</taxon>
        <taxon>Viridiplantae</taxon>
        <taxon>Streptophyta</taxon>
        <taxon>Embryophyta</taxon>
        <taxon>Tracheophyta</taxon>
        <taxon>Spermatophyta</taxon>
        <taxon>Magnoliopsida</taxon>
        <taxon>Liliopsida</taxon>
        <taxon>Araceae</taxon>
        <taxon>Pothoideae</taxon>
        <taxon>Potheae</taxon>
        <taxon>Anthurium</taxon>
    </lineage>
</organism>
<evidence type="ECO:0000256" key="3">
    <source>
        <dbReference type="SAM" id="SignalP"/>
    </source>
</evidence>
<keyword evidence="2" id="KW-1133">Transmembrane helix</keyword>
<dbReference type="EMBL" id="GDJX01017365">
    <property type="protein sequence ID" value="JAT50571.1"/>
    <property type="molecule type" value="Transcribed_RNA"/>
</dbReference>
<name>A0A1D1Y7F0_9ARAE</name>
<evidence type="ECO:0000256" key="1">
    <source>
        <dbReference type="SAM" id="MobiDB-lite"/>
    </source>
</evidence>
<dbReference type="GO" id="GO:0004672">
    <property type="term" value="F:protein kinase activity"/>
    <property type="evidence" value="ECO:0007669"/>
    <property type="project" value="InterPro"/>
</dbReference>
<feature type="transmembrane region" description="Helical" evidence="2">
    <location>
        <begin position="44"/>
        <end position="65"/>
    </location>
</feature>
<feature type="compositionally biased region" description="Pro residues" evidence="1">
    <location>
        <begin position="190"/>
        <end position="202"/>
    </location>
</feature>
<feature type="compositionally biased region" description="Pro residues" evidence="1">
    <location>
        <begin position="81"/>
        <end position="93"/>
    </location>
</feature>
<evidence type="ECO:0000259" key="4">
    <source>
        <dbReference type="PROSITE" id="PS50011"/>
    </source>
</evidence>
<dbReference type="AlphaFoldDB" id="A0A1D1Y7F0"/>
<keyword evidence="2" id="KW-0472">Membrane</keyword>
<accession>A0A1D1Y7F0</accession>
<keyword evidence="2" id="KW-0812">Transmembrane</keyword>
<feature type="transmembrane region" description="Helical" evidence="2">
    <location>
        <begin position="103"/>
        <end position="125"/>
    </location>
</feature>
<sequence>MRTGLVPSLMRLVLGSSLLCSPPCSTTSSSLPPMEKRNPLKAAALPTTLVSLLLLLFYLQAIAAASPQRLHSEPIFSQTPTPSPPSPAAPPGSGPGTHRLRRFLLGVLLGSLAGFSFSLLLVLSVRLCLLYANRTPILRGPVVFSPTISPKALQSALSDPAPRLVPLPHGGYFRAVIDGGLVVAVKRLEPPSPPQDGGPPPQSKSAKRRVQRELERLARVSHRNVMGLRAYVRGHGERFWVVYDYVPGGSLEDALKRVRAGQLRLCWEARHRVAIGVAKGLRYLHFECSPRILHYGLKPANVMLDEEFEPKLGDCGLARLLGHRGGPPSSPPASCYTAPECLQSCRYTDKSDVFSFGVMLGVLLTGRDPCDPFFGAETVGGSLGRWLRHLQQIGEVREALDKAIVGEECEEEEMLMAVRIAIVCLSDLPADRPSSDELAAMLTQLHSF</sequence>
<dbReference type="GO" id="GO:0005524">
    <property type="term" value="F:ATP binding"/>
    <property type="evidence" value="ECO:0007669"/>
    <property type="project" value="InterPro"/>
</dbReference>
<dbReference type="PANTHER" id="PTHR48006:SF100">
    <property type="entry name" value="LRR RECEPTOR-LIKE SERINE_THREONINE-KINASE-RELATED"/>
    <property type="match status" value="1"/>
</dbReference>
<dbReference type="InterPro" id="IPR051824">
    <property type="entry name" value="LRR_Rcpt-Like_S/T_Kinase"/>
</dbReference>
<dbReference type="InterPro" id="IPR011009">
    <property type="entry name" value="Kinase-like_dom_sf"/>
</dbReference>
<keyword evidence="5" id="KW-0808">Transferase</keyword>
<keyword evidence="5" id="KW-0675">Receptor</keyword>
<proteinExistence type="predicted"/>
<keyword evidence="3" id="KW-0732">Signal</keyword>
<dbReference type="Pfam" id="PF00069">
    <property type="entry name" value="Pkinase"/>
    <property type="match status" value="1"/>
</dbReference>
<dbReference type="SUPFAM" id="SSF56112">
    <property type="entry name" value="Protein kinase-like (PK-like)"/>
    <property type="match status" value="1"/>
</dbReference>
<feature type="signal peptide" evidence="3">
    <location>
        <begin position="1"/>
        <end position="15"/>
    </location>
</feature>
<dbReference type="Gene3D" id="3.30.200.20">
    <property type="entry name" value="Phosphorylase Kinase, domain 1"/>
    <property type="match status" value="1"/>
</dbReference>
<protein>
    <submittedName>
        <fullName evidence="5">Inactive leucine-rich repeat receptor-like protein kinase CORYNE</fullName>
    </submittedName>
</protein>
<feature type="region of interest" description="Disordered" evidence="1">
    <location>
        <begin position="73"/>
        <end position="95"/>
    </location>
</feature>
<evidence type="ECO:0000313" key="5">
    <source>
        <dbReference type="EMBL" id="JAT50571.1"/>
    </source>
</evidence>
<reference evidence="5" key="1">
    <citation type="submission" date="2015-07" db="EMBL/GenBank/DDBJ databases">
        <title>Transcriptome Assembly of Anthurium amnicola.</title>
        <authorList>
            <person name="Suzuki J."/>
        </authorList>
    </citation>
    <scope>NUCLEOTIDE SEQUENCE</scope>
</reference>